<accession>F4RPP1</accession>
<keyword evidence="1" id="KW-0507">mRNA processing</keyword>
<feature type="domain" description="CCHC-type" evidence="4">
    <location>
        <begin position="13"/>
        <end position="28"/>
    </location>
</feature>
<keyword evidence="2" id="KW-0863">Zinc-finger</keyword>
<keyword evidence="2" id="KW-0479">Metal-binding</keyword>
<dbReference type="SUPFAM" id="SSF57756">
    <property type="entry name" value="Retrovirus zinc finger-like domains"/>
    <property type="match status" value="1"/>
</dbReference>
<organism evidence="6">
    <name type="scientific">Melampsora larici-populina (strain 98AG31 / pathotype 3-4-7)</name>
    <name type="common">Poplar leaf rust fungus</name>
    <dbReference type="NCBI Taxonomy" id="747676"/>
    <lineage>
        <taxon>Eukaryota</taxon>
        <taxon>Fungi</taxon>
        <taxon>Dikarya</taxon>
        <taxon>Basidiomycota</taxon>
        <taxon>Pucciniomycotina</taxon>
        <taxon>Pucciniomycetes</taxon>
        <taxon>Pucciniales</taxon>
        <taxon>Melampsoraceae</taxon>
        <taxon>Melampsora</taxon>
    </lineage>
</organism>
<sequence length="382" mass="42901">MDLDSVDMAKVECYSCHAMGHMADKCPKGHKRKPFNNSRNRPNNSDRRRPNLLLMEHLPFFLSDLLSLDSFVSPFQDHELQEETPFITPFSDADGKVYRASQESSESLDGPTEDGQIDLEEYKNHYLEALRDIEPETLLNLNKEREAVARVIKDANDFCCCRSCKAYGNEDSPPTTSSGISYFDLTPQDFNTSKKRTHLDSPKEQEPGCDHDVFSIDMKTENLNPEKKTKLELPVIDGYRYTTIRTPSPSNGPDPVELAERELVNVETWSHILNTTYTSWADRDDFDSVCTPDEENSSTAAVESRGSIMSDAHSNLTDYKDPGPQAINLPSLSSSLHDLSVVDIESSSLSEHNGLTRPILDDNPHLASHEEDGKTSLPIYPV</sequence>
<evidence type="ECO:0000313" key="6">
    <source>
        <dbReference type="Proteomes" id="UP000001072"/>
    </source>
</evidence>
<feature type="region of interest" description="Disordered" evidence="3">
    <location>
        <begin position="288"/>
        <end position="324"/>
    </location>
</feature>
<keyword evidence="6" id="KW-1185">Reference proteome</keyword>
<gene>
    <name evidence="5" type="ORF">MELLADRAFT_87845</name>
</gene>
<protein>
    <recommendedName>
        <fullName evidence="4">CCHC-type domain-containing protein</fullName>
    </recommendedName>
</protein>
<dbReference type="GO" id="GO:0003676">
    <property type="term" value="F:nucleic acid binding"/>
    <property type="evidence" value="ECO:0007669"/>
    <property type="project" value="InterPro"/>
</dbReference>
<evidence type="ECO:0000259" key="4">
    <source>
        <dbReference type="PROSITE" id="PS50158"/>
    </source>
</evidence>
<name>F4RPP1_MELLP</name>
<keyword evidence="2" id="KW-0862">Zinc</keyword>
<proteinExistence type="predicted"/>
<dbReference type="RefSeq" id="XP_007411062.1">
    <property type="nucleotide sequence ID" value="XM_007411000.1"/>
</dbReference>
<dbReference type="InterPro" id="IPR001878">
    <property type="entry name" value="Znf_CCHC"/>
</dbReference>
<feature type="region of interest" description="Disordered" evidence="3">
    <location>
        <begin position="26"/>
        <end position="49"/>
    </location>
</feature>
<feature type="compositionally biased region" description="Basic and acidic residues" evidence="3">
    <location>
        <begin position="359"/>
        <end position="374"/>
    </location>
</feature>
<dbReference type="PROSITE" id="PS50158">
    <property type="entry name" value="ZF_CCHC"/>
    <property type="match status" value="1"/>
</dbReference>
<dbReference type="VEuPathDB" id="FungiDB:MELLADRAFT_87845"/>
<dbReference type="SMART" id="SM00343">
    <property type="entry name" value="ZnF_C2HC"/>
    <property type="match status" value="1"/>
</dbReference>
<dbReference type="GO" id="GO:0008270">
    <property type="term" value="F:zinc ion binding"/>
    <property type="evidence" value="ECO:0007669"/>
    <property type="project" value="UniProtKB-KW"/>
</dbReference>
<dbReference type="GeneID" id="18934659"/>
<feature type="region of interest" description="Disordered" evidence="3">
    <location>
        <begin position="350"/>
        <end position="382"/>
    </location>
</feature>
<dbReference type="EMBL" id="GL883112">
    <property type="protein sequence ID" value="EGG05573.1"/>
    <property type="molecule type" value="Genomic_DNA"/>
</dbReference>
<reference evidence="6" key="1">
    <citation type="journal article" date="2011" name="Proc. Natl. Acad. Sci. U.S.A.">
        <title>Obligate biotrophy features unraveled by the genomic analysis of rust fungi.</title>
        <authorList>
            <person name="Duplessis S."/>
            <person name="Cuomo C.A."/>
            <person name="Lin Y.-C."/>
            <person name="Aerts A."/>
            <person name="Tisserant E."/>
            <person name="Veneault-Fourrey C."/>
            <person name="Joly D.L."/>
            <person name="Hacquard S."/>
            <person name="Amselem J."/>
            <person name="Cantarel B.L."/>
            <person name="Chiu R."/>
            <person name="Coutinho P.M."/>
            <person name="Feau N."/>
            <person name="Field M."/>
            <person name="Frey P."/>
            <person name="Gelhaye E."/>
            <person name="Goldberg J."/>
            <person name="Grabherr M.G."/>
            <person name="Kodira C.D."/>
            <person name="Kohler A."/>
            <person name="Kuees U."/>
            <person name="Lindquist E.A."/>
            <person name="Lucas S.M."/>
            <person name="Mago R."/>
            <person name="Mauceli E."/>
            <person name="Morin E."/>
            <person name="Murat C."/>
            <person name="Pangilinan J.L."/>
            <person name="Park R."/>
            <person name="Pearson M."/>
            <person name="Quesneville H."/>
            <person name="Rouhier N."/>
            <person name="Sakthikumar S."/>
            <person name="Salamov A.A."/>
            <person name="Schmutz J."/>
            <person name="Selles B."/>
            <person name="Shapiro H."/>
            <person name="Tanguay P."/>
            <person name="Tuskan G.A."/>
            <person name="Henrissat B."/>
            <person name="Van de Peer Y."/>
            <person name="Rouze P."/>
            <person name="Ellis J.G."/>
            <person name="Dodds P.N."/>
            <person name="Schein J.E."/>
            <person name="Zhong S."/>
            <person name="Hamelin R.C."/>
            <person name="Grigoriev I.V."/>
            <person name="Szabo L.J."/>
            <person name="Martin F."/>
        </authorList>
    </citation>
    <scope>NUCLEOTIDE SEQUENCE [LARGE SCALE GENOMIC DNA]</scope>
    <source>
        <strain evidence="6">98AG31 / pathotype 3-4-7</strain>
    </source>
</reference>
<dbReference type="InterPro" id="IPR036875">
    <property type="entry name" value="Znf_CCHC_sf"/>
</dbReference>
<evidence type="ECO:0000256" key="3">
    <source>
        <dbReference type="SAM" id="MobiDB-lite"/>
    </source>
</evidence>
<dbReference type="Proteomes" id="UP000001072">
    <property type="component" value="Unassembled WGS sequence"/>
</dbReference>
<dbReference type="KEGG" id="mlr:MELLADRAFT_87845"/>
<dbReference type="InParanoid" id="F4RPP1"/>
<dbReference type="GO" id="GO:0006397">
    <property type="term" value="P:mRNA processing"/>
    <property type="evidence" value="ECO:0007669"/>
    <property type="project" value="UniProtKB-KW"/>
</dbReference>
<dbReference type="Gene3D" id="4.10.60.10">
    <property type="entry name" value="Zinc finger, CCHC-type"/>
    <property type="match status" value="1"/>
</dbReference>
<dbReference type="AlphaFoldDB" id="F4RPP1"/>
<evidence type="ECO:0000256" key="1">
    <source>
        <dbReference type="ARBA" id="ARBA00022664"/>
    </source>
</evidence>
<evidence type="ECO:0000313" key="5">
    <source>
        <dbReference type="EMBL" id="EGG05573.1"/>
    </source>
</evidence>
<dbReference type="HOGENOM" id="CLU_723776_0_0_1"/>
<evidence type="ECO:0000256" key="2">
    <source>
        <dbReference type="PROSITE-ProRule" id="PRU00047"/>
    </source>
</evidence>